<evidence type="ECO:0000313" key="2">
    <source>
        <dbReference type="EMBL" id="NGO78888.1"/>
    </source>
</evidence>
<dbReference type="AlphaFoldDB" id="A0A6G4XN81"/>
<feature type="region of interest" description="Disordered" evidence="1">
    <location>
        <begin position="1"/>
        <end position="28"/>
    </location>
</feature>
<gene>
    <name evidence="2" type="ORF">G6045_24985</name>
</gene>
<dbReference type="Proteomes" id="UP000481109">
    <property type="component" value="Unassembled WGS sequence"/>
</dbReference>
<proteinExistence type="predicted"/>
<name>A0A6G4XN81_9ACTN</name>
<comment type="caution">
    <text evidence="2">The sequence shown here is derived from an EMBL/GenBank/DDBJ whole genome shotgun (WGS) entry which is preliminary data.</text>
</comment>
<dbReference type="RefSeq" id="WP_165334335.1">
    <property type="nucleotide sequence ID" value="NZ_JAAKZW010000122.1"/>
</dbReference>
<organism evidence="2 3">
    <name type="scientific">Streptomyces mesophilus</name>
    <dbReference type="NCBI Taxonomy" id="1775132"/>
    <lineage>
        <taxon>Bacteria</taxon>
        <taxon>Bacillati</taxon>
        <taxon>Actinomycetota</taxon>
        <taxon>Actinomycetes</taxon>
        <taxon>Kitasatosporales</taxon>
        <taxon>Streptomycetaceae</taxon>
        <taxon>Streptomyces</taxon>
    </lineage>
</organism>
<evidence type="ECO:0000313" key="3">
    <source>
        <dbReference type="Proteomes" id="UP000481109"/>
    </source>
</evidence>
<protein>
    <submittedName>
        <fullName evidence="2">Uncharacterized protein</fullName>
    </submittedName>
</protein>
<keyword evidence="3" id="KW-1185">Reference proteome</keyword>
<evidence type="ECO:0000256" key="1">
    <source>
        <dbReference type="SAM" id="MobiDB-lite"/>
    </source>
</evidence>
<dbReference type="EMBL" id="JAAKZW010000122">
    <property type="protein sequence ID" value="NGO78888.1"/>
    <property type="molecule type" value="Genomic_DNA"/>
</dbReference>
<sequence length="46" mass="4977">MQKPRRRRPLGWGAPHLQGAKGAQPSADDAQLTLKARAARLAAAMR</sequence>
<accession>A0A6G4XN81</accession>
<reference evidence="2 3" key="1">
    <citation type="submission" date="2020-02" db="EMBL/GenBank/DDBJ databases">
        <title>Whole-genome analyses of novel actinobacteria.</title>
        <authorList>
            <person name="Sahin N."/>
            <person name="Tokatli A."/>
        </authorList>
    </citation>
    <scope>NUCLEOTIDE SEQUENCE [LARGE SCALE GENOMIC DNA]</scope>
    <source>
        <strain evidence="2 3">YC504</strain>
    </source>
</reference>